<dbReference type="Proteomes" id="UP001207468">
    <property type="component" value="Unassembled WGS sequence"/>
</dbReference>
<dbReference type="EMBL" id="JAGFNK010000138">
    <property type="protein sequence ID" value="KAI9507159.1"/>
    <property type="molecule type" value="Genomic_DNA"/>
</dbReference>
<keyword evidence="2" id="KW-1185">Reference proteome</keyword>
<sequence>MASNGVVSTEPERSLQAAVTVTPAHLQLSTTADATMANRSRRATSSTDMPKWLRPFNRESRPGHRDPARLAVTAQRPKPFTGHDPTQSQHRPSALPRKSAPLPSTTHRMISAVSPVLPSYPPITNAAKLNMPAMALGDEAQQEWRLHGIAGNASRGVVWMSEDEGTRIRAEAEAVKNLTRRVISSGGRARTTANSDDGTDTRLSWRLKTRSMPPRVVHPWPPKKPKSGDANRQIGIGIQERDITALPAASGSTLGISEISLPSSDVPPRGRERAQQGLGWVTGLPLIKFTKKIRCSSMPLAEQEAHSSEHVAETMSMTLDITSLNAVPPDEPGLAPPDLDRQHNFDSGDDISDSDTPLALLLPFWDGTRKRTLSEEGPQSAKKAKNKASAKSAVVDTSVVNASLDTAERLRSPSRAIVTATTEIPSNQSPHSNGESIKAKATTYNSDAQESPRTSRKVAGAKSSDTSDYEVPDDDLAIPGKYSISRSRPHIPPLWPSSPGASTAACQIHLACRGATGQKCGASY</sequence>
<evidence type="ECO:0000313" key="2">
    <source>
        <dbReference type="Proteomes" id="UP001207468"/>
    </source>
</evidence>
<name>A0ACC0U7K7_9AGAM</name>
<organism evidence="1 2">
    <name type="scientific">Russula earlei</name>
    <dbReference type="NCBI Taxonomy" id="71964"/>
    <lineage>
        <taxon>Eukaryota</taxon>
        <taxon>Fungi</taxon>
        <taxon>Dikarya</taxon>
        <taxon>Basidiomycota</taxon>
        <taxon>Agaricomycotina</taxon>
        <taxon>Agaricomycetes</taxon>
        <taxon>Russulales</taxon>
        <taxon>Russulaceae</taxon>
        <taxon>Russula</taxon>
    </lineage>
</organism>
<comment type="caution">
    <text evidence="1">The sequence shown here is derived from an EMBL/GenBank/DDBJ whole genome shotgun (WGS) entry which is preliminary data.</text>
</comment>
<reference evidence="1" key="1">
    <citation type="submission" date="2021-03" db="EMBL/GenBank/DDBJ databases">
        <title>Evolutionary priming and transition to the ectomycorrhizal habit in an iconic lineage of mushroom-forming fungi: is preadaptation a requirement?</title>
        <authorList>
            <consortium name="DOE Joint Genome Institute"/>
            <person name="Looney B.P."/>
            <person name="Miyauchi S."/>
            <person name="Morin E."/>
            <person name="Drula E."/>
            <person name="Courty P.E."/>
            <person name="Chicoki N."/>
            <person name="Fauchery L."/>
            <person name="Kohler A."/>
            <person name="Kuo A."/>
            <person name="LaButti K."/>
            <person name="Pangilinan J."/>
            <person name="Lipzen A."/>
            <person name="Riley R."/>
            <person name="Andreopoulos W."/>
            <person name="He G."/>
            <person name="Johnson J."/>
            <person name="Barry K.W."/>
            <person name="Grigoriev I.V."/>
            <person name="Nagy L."/>
            <person name="Hibbett D."/>
            <person name="Henrissat B."/>
            <person name="Matheny P.B."/>
            <person name="Labbe J."/>
            <person name="Martin A.F."/>
        </authorList>
    </citation>
    <scope>NUCLEOTIDE SEQUENCE</scope>
    <source>
        <strain evidence="1">BPL698</strain>
    </source>
</reference>
<evidence type="ECO:0000313" key="1">
    <source>
        <dbReference type="EMBL" id="KAI9507159.1"/>
    </source>
</evidence>
<accession>A0ACC0U7K7</accession>
<gene>
    <name evidence="1" type="ORF">F5148DRAFT_151133</name>
</gene>
<proteinExistence type="predicted"/>
<protein>
    <submittedName>
        <fullName evidence="1">Uncharacterized protein</fullName>
    </submittedName>
</protein>